<dbReference type="EMBL" id="BLLK01000047">
    <property type="protein sequence ID" value="GFH53390.1"/>
    <property type="molecule type" value="Genomic_DNA"/>
</dbReference>
<keyword evidence="3" id="KW-1185">Reference proteome</keyword>
<comment type="caution">
    <text evidence="2">The sequence shown here is derived from an EMBL/GenBank/DDBJ whole genome shotgun (WGS) entry which is preliminary data.</text>
</comment>
<reference evidence="2 3" key="1">
    <citation type="journal article" date="2021" name="Sci. Rep.">
        <title>The genome of the diatom Chaetoceros tenuissimus carries an ancient integrated fragment of an extant virus.</title>
        <authorList>
            <person name="Hongo Y."/>
            <person name="Kimura K."/>
            <person name="Takaki Y."/>
            <person name="Yoshida Y."/>
            <person name="Baba S."/>
            <person name="Kobayashi G."/>
            <person name="Nagasaki K."/>
            <person name="Hano T."/>
            <person name="Tomaru Y."/>
        </authorList>
    </citation>
    <scope>NUCLEOTIDE SEQUENCE [LARGE SCALE GENOMIC DNA]</scope>
    <source>
        <strain evidence="2 3">NIES-3715</strain>
    </source>
</reference>
<accession>A0AAD3H7M3</accession>
<dbReference type="Gene3D" id="2.30.130.40">
    <property type="entry name" value="LON domain-like"/>
    <property type="match status" value="1"/>
</dbReference>
<dbReference type="InterPro" id="IPR046336">
    <property type="entry name" value="Lon_prtase_N_sf"/>
</dbReference>
<sequence>MGICQSSSSFLEEEEELHCEDHVSSKREIYRTNEKEKTRIQFPKRSYRNHCFHKFGMLSDDVILEILSYLTEAPFEQRDEVKSPLTHVLPLVNHQFNVICKSNTVWMASMQRLSFRDPDRVKYSFKQCLNTGFTKPTWSVYYNQEIDKDDYLLAHNVHNMHTLSKQQVFELVSKIYDSIQSQSHKNKEEEEEEEKSQHSTINTQTKSNEITSVRELYFSIAKDFATISYPIFHMRFDEIQVGMIRSIMLFEPRYKHMIQELMQDRKPVEMRSGKTLKEPRPRFLFCHTVEIGANRDAYLVEIQRCRRAEFGRYNVLICVLRKVRMIKVEARDDGLDHSLKYAEVRRM</sequence>
<dbReference type="Proteomes" id="UP001054902">
    <property type="component" value="Unassembled WGS sequence"/>
</dbReference>
<gene>
    <name evidence="2" type="ORF">CTEN210_09866</name>
</gene>
<feature type="region of interest" description="Disordered" evidence="1">
    <location>
        <begin position="182"/>
        <end position="205"/>
    </location>
</feature>
<dbReference type="AlphaFoldDB" id="A0AAD3H7M3"/>
<evidence type="ECO:0000313" key="3">
    <source>
        <dbReference type="Proteomes" id="UP001054902"/>
    </source>
</evidence>
<evidence type="ECO:0008006" key="4">
    <source>
        <dbReference type="Google" id="ProtNLM"/>
    </source>
</evidence>
<evidence type="ECO:0000256" key="1">
    <source>
        <dbReference type="SAM" id="MobiDB-lite"/>
    </source>
</evidence>
<evidence type="ECO:0000313" key="2">
    <source>
        <dbReference type="EMBL" id="GFH53390.1"/>
    </source>
</evidence>
<proteinExistence type="predicted"/>
<name>A0AAD3H7M3_9STRA</name>
<organism evidence="2 3">
    <name type="scientific">Chaetoceros tenuissimus</name>
    <dbReference type="NCBI Taxonomy" id="426638"/>
    <lineage>
        <taxon>Eukaryota</taxon>
        <taxon>Sar</taxon>
        <taxon>Stramenopiles</taxon>
        <taxon>Ochrophyta</taxon>
        <taxon>Bacillariophyta</taxon>
        <taxon>Coscinodiscophyceae</taxon>
        <taxon>Chaetocerotophycidae</taxon>
        <taxon>Chaetocerotales</taxon>
        <taxon>Chaetocerotaceae</taxon>
        <taxon>Chaetoceros</taxon>
    </lineage>
</organism>
<protein>
    <recommendedName>
        <fullName evidence="4">F-box domain-containing protein</fullName>
    </recommendedName>
</protein>